<evidence type="ECO:0000313" key="6">
    <source>
        <dbReference type="Proteomes" id="UP000317155"/>
    </source>
</evidence>
<organism evidence="5 6">
    <name type="scientific">Trichloromonas acetexigens</name>
    <dbReference type="NCBI Taxonomy" id="38815"/>
    <lineage>
        <taxon>Bacteria</taxon>
        <taxon>Pseudomonadati</taxon>
        <taxon>Thermodesulfobacteriota</taxon>
        <taxon>Desulfuromonadia</taxon>
        <taxon>Desulfuromonadales</taxon>
        <taxon>Trichloromonadaceae</taxon>
        <taxon>Trichloromonas</taxon>
    </lineage>
</organism>
<comment type="pathway">
    <text evidence="3">Lipid metabolism; fatty acid biosynthesis.</text>
</comment>
<keyword evidence="3" id="KW-0443">Lipid metabolism</keyword>
<sequence>MTDQEIIERIDTSLAEEFELDLADMVPEATIYEDLGLDSLDTVDMVIVLEAAFKFKIREEAAIREIRTLGDIHNFVIDKYRRQDGAA</sequence>
<evidence type="ECO:0000256" key="2">
    <source>
        <dbReference type="ARBA" id="ARBA00022553"/>
    </source>
</evidence>
<dbReference type="PROSITE" id="PS50075">
    <property type="entry name" value="CARRIER"/>
    <property type="match status" value="1"/>
</dbReference>
<proteinExistence type="inferred from homology"/>
<comment type="similarity">
    <text evidence="3">Belongs to the acyl carrier protein (ACP) family.</text>
</comment>
<reference evidence="5 6" key="1">
    <citation type="submission" date="2019-07" db="EMBL/GenBank/DDBJ databases">
        <title>Insights of Desulfuromonas acetexigens electromicrobiology.</title>
        <authorList>
            <person name="Katuri K."/>
            <person name="Sapireddy V."/>
            <person name="Shaw D.R."/>
            <person name="Saikaly P."/>
        </authorList>
    </citation>
    <scope>NUCLEOTIDE SEQUENCE [LARGE SCALE GENOMIC DNA]</scope>
    <source>
        <strain evidence="5 6">2873</strain>
    </source>
</reference>
<keyword evidence="3" id="KW-0275">Fatty acid biosynthesis</keyword>
<keyword evidence="3" id="KW-0963">Cytoplasm</keyword>
<dbReference type="Proteomes" id="UP000317155">
    <property type="component" value="Unassembled WGS sequence"/>
</dbReference>
<comment type="function">
    <text evidence="3">Carrier of the growing fatty acid chain in fatty acid biosynthesis.</text>
</comment>
<dbReference type="Gene3D" id="1.10.1200.10">
    <property type="entry name" value="ACP-like"/>
    <property type="match status" value="1"/>
</dbReference>
<evidence type="ECO:0000313" key="5">
    <source>
        <dbReference type="EMBL" id="TRO81882.1"/>
    </source>
</evidence>
<dbReference type="InterPro" id="IPR009081">
    <property type="entry name" value="PP-bd_ACP"/>
</dbReference>
<dbReference type="EMBL" id="VJVV01000005">
    <property type="protein sequence ID" value="TRO81882.1"/>
    <property type="molecule type" value="Genomic_DNA"/>
</dbReference>
<accession>A0A550JFA5</accession>
<keyword evidence="3" id="KW-0444">Lipid biosynthesis</keyword>
<dbReference type="GO" id="GO:0016020">
    <property type="term" value="C:membrane"/>
    <property type="evidence" value="ECO:0007669"/>
    <property type="project" value="GOC"/>
</dbReference>
<dbReference type="SUPFAM" id="SSF47336">
    <property type="entry name" value="ACP-like"/>
    <property type="match status" value="1"/>
</dbReference>
<keyword evidence="3" id="KW-0276">Fatty acid metabolism</keyword>
<evidence type="ECO:0000256" key="1">
    <source>
        <dbReference type="ARBA" id="ARBA00022450"/>
    </source>
</evidence>
<dbReference type="Pfam" id="PF00550">
    <property type="entry name" value="PP-binding"/>
    <property type="match status" value="1"/>
</dbReference>
<feature type="domain" description="Carrier" evidence="4">
    <location>
        <begin position="4"/>
        <end position="80"/>
    </location>
</feature>
<dbReference type="InterPro" id="IPR003231">
    <property type="entry name" value="ACP"/>
</dbReference>
<evidence type="ECO:0000259" key="4">
    <source>
        <dbReference type="PROSITE" id="PS50075"/>
    </source>
</evidence>
<protein>
    <recommendedName>
        <fullName evidence="3">Acyl carrier protein</fullName>
        <shortName evidence="3">ACP</shortName>
    </recommendedName>
</protein>
<evidence type="ECO:0000256" key="3">
    <source>
        <dbReference type="HAMAP-Rule" id="MF_01217"/>
    </source>
</evidence>
<dbReference type="GO" id="GO:0005829">
    <property type="term" value="C:cytosol"/>
    <property type="evidence" value="ECO:0007669"/>
    <property type="project" value="TreeGrafter"/>
</dbReference>
<dbReference type="GO" id="GO:0000035">
    <property type="term" value="F:acyl binding"/>
    <property type="evidence" value="ECO:0007669"/>
    <property type="project" value="TreeGrafter"/>
</dbReference>
<dbReference type="PANTHER" id="PTHR20863">
    <property type="entry name" value="ACYL CARRIER PROTEIN"/>
    <property type="match status" value="1"/>
</dbReference>
<dbReference type="GO" id="GO:0000036">
    <property type="term" value="F:acyl carrier activity"/>
    <property type="evidence" value="ECO:0007669"/>
    <property type="project" value="UniProtKB-UniRule"/>
</dbReference>
<dbReference type="HAMAP" id="MF_01217">
    <property type="entry name" value="Acyl_carrier"/>
    <property type="match status" value="1"/>
</dbReference>
<comment type="PTM">
    <text evidence="3">4'-phosphopantetheine is transferred from CoA to a specific serine of apo-ACP by AcpS. This modification is essential for activity because fatty acids are bound in thioester linkage to the sulfhydryl of the prosthetic group.</text>
</comment>
<keyword evidence="6" id="KW-1185">Reference proteome</keyword>
<keyword evidence="2 3" id="KW-0597">Phosphoprotein</keyword>
<dbReference type="UniPathway" id="UPA00094"/>
<dbReference type="OrthoDB" id="3392378at2"/>
<dbReference type="RefSeq" id="WP_092057709.1">
    <property type="nucleotide sequence ID" value="NZ_FOJJ01000037.1"/>
</dbReference>
<dbReference type="InterPro" id="IPR036736">
    <property type="entry name" value="ACP-like_sf"/>
</dbReference>
<dbReference type="AlphaFoldDB" id="A0A550JFA5"/>
<comment type="subcellular location">
    <subcellularLocation>
        <location evidence="3">Cytoplasm</location>
    </subcellularLocation>
</comment>
<gene>
    <name evidence="3" type="primary">acpP</name>
    <name evidence="5" type="ORF">FL622_08775</name>
</gene>
<feature type="modified residue" description="O-(pantetheine 4'-phosphoryl)serine" evidence="3">
    <location>
        <position position="39"/>
    </location>
</feature>
<name>A0A550JFA5_9BACT</name>
<dbReference type="GO" id="GO:0009245">
    <property type="term" value="P:lipid A biosynthetic process"/>
    <property type="evidence" value="ECO:0007669"/>
    <property type="project" value="TreeGrafter"/>
</dbReference>
<dbReference type="PANTHER" id="PTHR20863:SF76">
    <property type="entry name" value="CARRIER DOMAIN-CONTAINING PROTEIN"/>
    <property type="match status" value="1"/>
</dbReference>
<comment type="caution">
    <text evidence="5">The sequence shown here is derived from an EMBL/GenBank/DDBJ whole genome shotgun (WGS) entry which is preliminary data.</text>
</comment>
<keyword evidence="1 3" id="KW-0596">Phosphopantetheine</keyword>